<organism evidence="4 5">
    <name type="scientific">Amanita muscaria (strain Koide BX008)</name>
    <dbReference type="NCBI Taxonomy" id="946122"/>
    <lineage>
        <taxon>Eukaryota</taxon>
        <taxon>Fungi</taxon>
        <taxon>Dikarya</taxon>
        <taxon>Basidiomycota</taxon>
        <taxon>Agaricomycotina</taxon>
        <taxon>Agaricomycetes</taxon>
        <taxon>Agaricomycetidae</taxon>
        <taxon>Agaricales</taxon>
        <taxon>Pluteineae</taxon>
        <taxon>Amanitaceae</taxon>
        <taxon>Amanita</taxon>
    </lineage>
</organism>
<gene>
    <name evidence="4" type="ORF">M378DRAFT_7433</name>
</gene>
<protein>
    <recommendedName>
        <fullName evidence="3">UFSP1/2/DUB catalytic domain-containing protein</fullName>
    </recommendedName>
</protein>
<keyword evidence="1" id="KW-0378">Hydrolase</keyword>
<dbReference type="OrthoDB" id="288987at2759"/>
<feature type="compositionally biased region" description="Low complexity" evidence="2">
    <location>
        <begin position="353"/>
        <end position="368"/>
    </location>
</feature>
<reference evidence="4 5" key="1">
    <citation type="submission" date="2014-04" db="EMBL/GenBank/DDBJ databases">
        <title>Evolutionary Origins and Diversification of the Mycorrhizal Mutualists.</title>
        <authorList>
            <consortium name="DOE Joint Genome Institute"/>
            <consortium name="Mycorrhizal Genomics Consortium"/>
            <person name="Kohler A."/>
            <person name="Kuo A."/>
            <person name="Nagy L.G."/>
            <person name="Floudas D."/>
            <person name="Copeland A."/>
            <person name="Barry K.W."/>
            <person name="Cichocki N."/>
            <person name="Veneault-Fourrey C."/>
            <person name="LaButti K."/>
            <person name="Lindquist E.A."/>
            <person name="Lipzen A."/>
            <person name="Lundell T."/>
            <person name="Morin E."/>
            <person name="Murat C."/>
            <person name="Riley R."/>
            <person name="Ohm R."/>
            <person name="Sun H."/>
            <person name="Tunlid A."/>
            <person name="Henrissat B."/>
            <person name="Grigoriev I.V."/>
            <person name="Hibbett D.S."/>
            <person name="Martin F."/>
        </authorList>
    </citation>
    <scope>NUCLEOTIDE SEQUENCE [LARGE SCALE GENOMIC DNA]</scope>
    <source>
        <strain evidence="4 5">Koide BX008</strain>
    </source>
</reference>
<feature type="region of interest" description="Disordered" evidence="2">
    <location>
        <begin position="339"/>
        <end position="372"/>
    </location>
</feature>
<name>A0A0C2X5K3_AMAMK</name>
<dbReference type="GO" id="GO:0019783">
    <property type="term" value="F:ubiquitin-like protein peptidase activity"/>
    <property type="evidence" value="ECO:0007669"/>
    <property type="project" value="UniProtKB-ARBA"/>
</dbReference>
<dbReference type="InterPro" id="IPR012462">
    <property type="entry name" value="UFSP1/2_DUB_cat"/>
</dbReference>
<feature type="domain" description="UFSP1/2/DUB catalytic" evidence="3">
    <location>
        <begin position="136"/>
        <end position="342"/>
    </location>
</feature>
<keyword evidence="5" id="KW-1185">Reference proteome</keyword>
<evidence type="ECO:0000256" key="1">
    <source>
        <dbReference type="ARBA" id="ARBA00022801"/>
    </source>
</evidence>
<dbReference type="STRING" id="946122.A0A0C2X5K3"/>
<proteinExistence type="predicted"/>
<accession>A0A0C2X5K3</accession>
<dbReference type="Gene3D" id="3.90.70.130">
    <property type="match status" value="1"/>
</dbReference>
<evidence type="ECO:0000313" key="5">
    <source>
        <dbReference type="Proteomes" id="UP000054549"/>
    </source>
</evidence>
<dbReference type="PANTHER" id="PTHR48153">
    <property type="entry name" value="UFM1-SPECIFIC PROTEASE 2"/>
    <property type="match status" value="1"/>
</dbReference>
<dbReference type="PANTHER" id="PTHR48153:SF4">
    <property type="entry name" value="UBIQUITIN CARBOXYL-TERMINAL HYDROLASE MUG105"/>
    <property type="match status" value="1"/>
</dbReference>
<dbReference type="Proteomes" id="UP000054549">
    <property type="component" value="Unassembled WGS sequence"/>
</dbReference>
<evidence type="ECO:0000259" key="3">
    <source>
        <dbReference type="Pfam" id="PF07910"/>
    </source>
</evidence>
<dbReference type="InParanoid" id="A0A0C2X5K3"/>
<dbReference type="Pfam" id="PF07910">
    <property type="entry name" value="Peptidase_C78"/>
    <property type="match status" value="1"/>
</dbReference>
<dbReference type="HOGENOM" id="CLU_029795_0_0_1"/>
<sequence>MPRRVDDDDEVQIISKRTWNARKRDSFICQMCAKDLANLSVGQRQDHYEGHFGANHSTAVGFKPREPSYNRRLVDRSSFRRKYKPYHKWIRFPCTEVDVFWYNGQEERPPPNSTPGLVSLLKKALCKSHSRGSTYRAALCHSSTVHVRRDVWDSNWGCGYRNYLMVCSALLCQQAQPEYYPLIINGSRTPGVRSLQRLIQEAWEAGFDQEGQQELKQLVGTSKWIGTSDLYVAFSYCGIPCELIEFNLEESHERLLEALVGWVVNYFTPVETTSQLSDINEVFCGASPVTVTERMPLVLQHQGHSRTVVGYEISKDGRTNLLVFDPSFHVDNRLRDAAMKSSRQANGSKRPISDCTESSSSAQSTLRSAPHANKPIVIDIDDDITNQVGNRRAGRMRGGTNSLVPSEEKVSNRLLGVCRLSLGDLRKQKRYQILHCTMAPPLSSEEKAARMVVTSMMVS</sequence>
<dbReference type="EMBL" id="KN818225">
    <property type="protein sequence ID" value="KIL69587.1"/>
    <property type="molecule type" value="Genomic_DNA"/>
</dbReference>
<evidence type="ECO:0000256" key="2">
    <source>
        <dbReference type="SAM" id="MobiDB-lite"/>
    </source>
</evidence>
<evidence type="ECO:0000313" key="4">
    <source>
        <dbReference type="EMBL" id="KIL69587.1"/>
    </source>
</evidence>
<dbReference type="AlphaFoldDB" id="A0A0C2X5K3"/>